<dbReference type="RefSeq" id="WP_155456999.1">
    <property type="nucleotide sequence ID" value="NZ_WNKX01000033.1"/>
</dbReference>
<sequence length="106" mass="11393">MVSLNSINSLHTAVASAERKVQQDRDQVAQDEDRLDASRSQLQLDNQALAKSQQDSTRAQAAAAPTPKTPRLDNAIEQRVPAGLLPKPPTVNTLGQTIGKLINVEA</sequence>
<dbReference type="Proteomes" id="UP000472320">
    <property type="component" value="Unassembled WGS sequence"/>
</dbReference>
<feature type="compositionally biased region" description="Low complexity" evidence="1">
    <location>
        <begin position="57"/>
        <end position="66"/>
    </location>
</feature>
<feature type="region of interest" description="Disordered" evidence="1">
    <location>
        <begin position="14"/>
        <end position="73"/>
    </location>
</feature>
<dbReference type="AlphaFoldDB" id="A0A6L6QPF1"/>
<organism evidence="2 3">
    <name type="scientific">Massilia eburnea</name>
    <dbReference type="NCBI Taxonomy" id="1776165"/>
    <lineage>
        <taxon>Bacteria</taxon>
        <taxon>Pseudomonadati</taxon>
        <taxon>Pseudomonadota</taxon>
        <taxon>Betaproteobacteria</taxon>
        <taxon>Burkholderiales</taxon>
        <taxon>Oxalobacteraceae</taxon>
        <taxon>Telluria group</taxon>
        <taxon>Massilia</taxon>
    </lineage>
</organism>
<keyword evidence="3" id="KW-1185">Reference proteome</keyword>
<gene>
    <name evidence="2" type="ORF">GM658_26060</name>
</gene>
<protein>
    <submittedName>
        <fullName evidence="2">Uncharacterized protein</fullName>
    </submittedName>
</protein>
<evidence type="ECO:0000256" key="1">
    <source>
        <dbReference type="SAM" id="MobiDB-lite"/>
    </source>
</evidence>
<dbReference type="EMBL" id="WNKX01000033">
    <property type="protein sequence ID" value="MTW14085.1"/>
    <property type="molecule type" value="Genomic_DNA"/>
</dbReference>
<proteinExistence type="predicted"/>
<dbReference type="OrthoDB" id="8779640at2"/>
<name>A0A6L6QPF1_9BURK</name>
<feature type="compositionally biased region" description="Polar residues" evidence="1">
    <location>
        <begin position="38"/>
        <end position="56"/>
    </location>
</feature>
<accession>A0A6L6QPF1</accession>
<evidence type="ECO:0000313" key="3">
    <source>
        <dbReference type="Proteomes" id="UP000472320"/>
    </source>
</evidence>
<reference evidence="2 3" key="1">
    <citation type="submission" date="2019-11" db="EMBL/GenBank/DDBJ databases">
        <title>Type strains purchased from KCTC, JCM and DSMZ.</title>
        <authorList>
            <person name="Lu H."/>
        </authorList>
    </citation>
    <scope>NUCLEOTIDE SEQUENCE [LARGE SCALE GENOMIC DNA]</scope>
    <source>
        <strain evidence="2 3">JCM 31587</strain>
    </source>
</reference>
<feature type="compositionally biased region" description="Basic and acidic residues" evidence="1">
    <location>
        <begin position="17"/>
        <end position="37"/>
    </location>
</feature>
<comment type="caution">
    <text evidence="2">The sequence shown here is derived from an EMBL/GenBank/DDBJ whole genome shotgun (WGS) entry which is preliminary data.</text>
</comment>
<evidence type="ECO:0000313" key="2">
    <source>
        <dbReference type="EMBL" id="MTW14085.1"/>
    </source>
</evidence>